<feature type="compositionally biased region" description="Basic and acidic residues" evidence="1">
    <location>
        <begin position="104"/>
        <end position="114"/>
    </location>
</feature>
<dbReference type="AlphaFoldDB" id="A0A1D3D6Y1"/>
<proteinExistence type="predicted"/>
<name>A0A1D3D6Y1_9EIME</name>
<sequence length="194" mass="21042">MQGDTQGGVEADSGGCSSHAFIKNDGGGVSVEDHPLFINRVPSEKDFRDNPLLSALAALIDEDEETQPEHQGPQRRQRRKIRSSPWTSKRRNANAIDPAPTDRGPGESVREVGGHRAGSYSAVEPLGSSSCVSDPSAGRGGQREEGRESDKGRQELRVPHQQQYEGRGDMQPQQQPAGASLGELQICMRLFSLK</sequence>
<feature type="compositionally biased region" description="Basic residues" evidence="1">
    <location>
        <begin position="73"/>
        <end position="92"/>
    </location>
</feature>
<dbReference type="VEuPathDB" id="ToxoDB:cyc_01524"/>
<evidence type="ECO:0000256" key="1">
    <source>
        <dbReference type="SAM" id="MobiDB-lite"/>
    </source>
</evidence>
<comment type="caution">
    <text evidence="2">The sequence shown here is derived from an EMBL/GenBank/DDBJ whole genome shotgun (WGS) entry which is preliminary data.</text>
</comment>
<dbReference type="InParanoid" id="A0A1D3D6Y1"/>
<organism evidence="2 3">
    <name type="scientific">Cyclospora cayetanensis</name>
    <dbReference type="NCBI Taxonomy" id="88456"/>
    <lineage>
        <taxon>Eukaryota</taxon>
        <taxon>Sar</taxon>
        <taxon>Alveolata</taxon>
        <taxon>Apicomplexa</taxon>
        <taxon>Conoidasida</taxon>
        <taxon>Coccidia</taxon>
        <taxon>Eucoccidiorida</taxon>
        <taxon>Eimeriorina</taxon>
        <taxon>Eimeriidae</taxon>
        <taxon>Cyclospora</taxon>
    </lineage>
</organism>
<dbReference type="EMBL" id="JROU02000464">
    <property type="protein sequence ID" value="OEH79211.1"/>
    <property type="molecule type" value="Genomic_DNA"/>
</dbReference>
<feature type="compositionally biased region" description="Basic and acidic residues" evidence="1">
    <location>
        <begin position="141"/>
        <end position="158"/>
    </location>
</feature>
<evidence type="ECO:0000313" key="3">
    <source>
        <dbReference type="Proteomes" id="UP000095192"/>
    </source>
</evidence>
<feature type="region of interest" description="Disordered" evidence="1">
    <location>
        <begin position="1"/>
        <end position="33"/>
    </location>
</feature>
<protein>
    <submittedName>
        <fullName evidence="2">Uncharacterized protein</fullName>
    </submittedName>
</protein>
<dbReference type="Proteomes" id="UP000095192">
    <property type="component" value="Unassembled WGS sequence"/>
</dbReference>
<gene>
    <name evidence="2" type="ORF">cyc_01524</name>
</gene>
<evidence type="ECO:0000313" key="2">
    <source>
        <dbReference type="EMBL" id="OEH79211.1"/>
    </source>
</evidence>
<feature type="region of interest" description="Disordered" evidence="1">
    <location>
        <begin position="58"/>
        <end position="179"/>
    </location>
</feature>
<accession>A0A1D3D6Y1</accession>
<keyword evidence="3" id="KW-1185">Reference proteome</keyword>
<reference evidence="2 3" key="1">
    <citation type="journal article" date="2016" name="BMC Genomics">
        <title>Comparative genomics reveals Cyclospora cayetanensis possesses coccidia-like metabolism and invasion components but unique surface antigens.</title>
        <authorList>
            <person name="Liu S."/>
            <person name="Wang L."/>
            <person name="Zheng H."/>
            <person name="Xu Z."/>
            <person name="Roellig D.M."/>
            <person name="Li N."/>
            <person name="Frace M.A."/>
            <person name="Tang K."/>
            <person name="Arrowood M.J."/>
            <person name="Moss D.M."/>
            <person name="Zhang L."/>
            <person name="Feng Y."/>
            <person name="Xiao L."/>
        </authorList>
    </citation>
    <scope>NUCLEOTIDE SEQUENCE [LARGE SCALE GENOMIC DNA]</scope>
    <source>
        <strain evidence="2 3">CHN_HEN01</strain>
    </source>
</reference>